<dbReference type="InterPro" id="IPR047794">
    <property type="entry name" value="C45_proenzyme-like"/>
</dbReference>
<dbReference type="EMBL" id="GEZM01062088">
    <property type="protein sequence ID" value="JAV70045.1"/>
    <property type="molecule type" value="Transcribed_RNA"/>
</dbReference>
<reference evidence="3 4" key="2">
    <citation type="journal article" date="2018" name="Elife">
        <title>Firefly genomes illuminate parallel origins of bioluminescence in beetles.</title>
        <authorList>
            <person name="Fallon T.R."/>
            <person name="Lower S.E."/>
            <person name="Chang C.H."/>
            <person name="Bessho-Uehara M."/>
            <person name="Martin G.J."/>
            <person name="Bewick A.J."/>
            <person name="Behringer M."/>
            <person name="Debat H.J."/>
            <person name="Wong I."/>
            <person name="Day J.C."/>
            <person name="Suvorov A."/>
            <person name="Silva C.J."/>
            <person name="Stanger-Hall K.F."/>
            <person name="Hall D.W."/>
            <person name="Schmitz R.J."/>
            <person name="Nelson D.R."/>
            <person name="Lewis S.M."/>
            <person name="Shigenobu S."/>
            <person name="Bybee S.M."/>
            <person name="Larracuente A.M."/>
            <person name="Oba Y."/>
            <person name="Weng J.K."/>
        </authorList>
    </citation>
    <scope>NUCLEOTIDE SEQUENCE [LARGE SCALE GENOMIC DNA]</scope>
    <source>
        <strain evidence="3">1611_PpyrPB1</strain>
        <tissue evidence="3">Whole body</tissue>
    </source>
</reference>
<protein>
    <recommendedName>
        <fullName evidence="1">Peptidase C45 hydrolase domain-containing protein</fullName>
    </recommendedName>
</protein>
<proteinExistence type="predicted"/>
<dbReference type="EMBL" id="VVIM01000007">
    <property type="protein sequence ID" value="KAB0795838.1"/>
    <property type="molecule type" value="Genomic_DNA"/>
</dbReference>
<dbReference type="Gene3D" id="3.60.60.10">
    <property type="entry name" value="Penicillin V Acylase, Chain A"/>
    <property type="match status" value="1"/>
</dbReference>
<dbReference type="InterPro" id="IPR047801">
    <property type="entry name" value="Peptidase_C45"/>
</dbReference>
<dbReference type="PANTHER" id="PTHR34180:SF1">
    <property type="entry name" value="BETA-ALANYL-DOPAMINE_CARCININE HYDROLASE"/>
    <property type="match status" value="1"/>
</dbReference>
<dbReference type="FunCoup" id="A0A1Y1LDK7">
    <property type="interactions" value="217"/>
</dbReference>
<dbReference type="AlphaFoldDB" id="A0A1Y1LDK7"/>
<name>A0A1Y1LDK7_PHOPY</name>
<keyword evidence="4" id="KW-1185">Reference proteome</keyword>
<evidence type="ECO:0000313" key="2">
    <source>
        <dbReference type="EMBL" id="JAV70045.1"/>
    </source>
</evidence>
<reference evidence="3" key="3">
    <citation type="submission" date="2019-08" db="EMBL/GenBank/DDBJ databases">
        <authorList>
            <consortium name="Photinus pyralis genome working group"/>
            <person name="Fallon T.R."/>
            <person name="Sander Lower S.E."/>
            <person name="Weng J.-K."/>
        </authorList>
    </citation>
    <scope>NUCLEOTIDE SEQUENCE</scope>
    <source>
        <strain evidence="3">1611_PpyrPB1</strain>
        <tissue evidence="3">Whole body</tissue>
    </source>
</reference>
<sequence>MSSVSERLERRNSIPIIYTRGTHYEVGYDVGRTFAALIQNFLEICSTLNEEFIPAYNTPEGRKAYDDTLRSVNENFPQYIKELEGTADGAKVPFYKLFLLHMDRIITVAAGIENETLPVGCSSICLNQGEQEILGHTEDAISENLNLYYFVSAHIVTDRPQGKWSTTEEKFTSLCYPGHLPGYTMSYNHHGLIFSINTLSATFVQAGRTPRHFLTRALLSAENFSQAVQILKDPGCGAGDGCSVNLKFVNDSDRLFYNIEMGPVVADDMSQLNVAVASPGENLMHCNRYLRLAIPEETGPMRDSSDARLRVLNEYPKALKKSDVIKMLSDQTDSRYTVFQETNIQTIAVGIFDCREKTWSIYSDKANQNEPLIVLPLVFKR</sequence>
<evidence type="ECO:0000313" key="4">
    <source>
        <dbReference type="Proteomes" id="UP000327044"/>
    </source>
</evidence>
<dbReference type="InParanoid" id="A0A1Y1LDK7"/>
<evidence type="ECO:0000259" key="1">
    <source>
        <dbReference type="Pfam" id="PF03417"/>
    </source>
</evidence>
<gene>
    <name evidence="3" type="ORF">PPYR_09899</name>
</gene>
<dbReference type="PANTHER" id="PTHR34180">
    <property type="entry name" value="PEPTIDASE C45"/>
    <property type="match status" value="1"/>
</dbReference>
<dbReference type="Proteomes" id="UP000327044">
    <property type="component" value="Unassembled WGS sequence"/>
</dbReference>
<dbReference type="InterPro" id="IPR005079">
    <property type="entry name" value="Peptidase_C45_hydrolase"/>
</dbReference>
<accession>A0A1Y1LDK7</accession>
<dbReference type="Gene3D" id="1.10.10.2120">
    <property type="match status" value="1"/>
</dbReference>
<dbReference type="OrthoDB" id="189997at2759"/>
<feature type="domain" description="Peptidase C45 hydrolase" evidence="1">
    <location>
        <begin position="127"/>
        <end position="366"/>
    </location>
</feature>
<organism evidence="2">
    <name type="scientific">Photinus pyralis</name>
    <name type="common">Common eastern firefly</name>
    <name type="synonym">Lampyris pyralis</name>
    <dbReference type="NCBI Taxonomy" id="7054"/>
    <lineage>
        <taxon>Eukaryota</taxon>
        <taxon>Metazoa</taxon>
        <taxon>Ecdysozoa</taxon>
        <taxon>Arthropoda</taxon>
        <taxon>Hexapoda</taxon>
        <taxon>Insecta</taxon>
        <taxon>Pterygota</taxon>
        <taxon>Neoptera</taxon>
        <taxon>Endopterygota</taxon>
        <taxon>Coleoptera</taxon>
        <taxon>Polyphaga</taxon>
        <taxon>Elateriformia</taxon>
        <taxon>Elateroidea</taxon>
        <taxon>Lampyridae</taxon>
        <taxon>Lampyrinae</taxon>
        <taxon>Photinus</taxon>
    </lineage>
</organism>
<reference evidence="2" key="1">
    <citation type="journal article" date="2016" name="Sci. Rep.">
        <title>Molecular characterization of firefly nuptial gifts: a multi-omics approach sheds light on postcopulatory sexual selection.</title>
        <authorList>
            <person name="Al-Wathiqui N."/>
            <person name="Fallon T.R."/>
            <person name="South A."/>
            <person name="Weng J.K."/>
            <person name="Lewis S.M."/>
        </authorList>
    </citation>
    <scope>NUCLEOTIDE SEQUENCE</scope>
</reference>
<evidence type="ECO:0000313" key="3">
    <source>
        <dbReference type="EMBL" id="KAB0795838.1"/>
    </source>
</evidence>
<dbReference type="NCBIfam" id="NF040521">
    <property type="entry name" value="C45_proenzyme"/>
    <property type="match status" value="1"/>
</dbReference>
<dbReference type="Pfam" id="PF03417">
    <property type="entry name" value="AAT"/>
    <property type="match status" value="1"/>
</dbReference>